<dbReference type="SUPFAM" id="SSF55770">
    <property type="entry name" value="Profilin (actin-binding protein)"/>
    <property type="match status" value="1"/>
</dbReference>
<dbReference type="GO" id="GO:0030837">
    <property type="term" value="P:negative regulation of actin filament polymerization"/>
    <property type="evidence" value="ECO:0007669"/>
    <property type="project" value="UniProtKB-ARBA"/>
</dbReference>
<evidence type="ECO:0000313" key="8">
    <source>
        <dbReference type="EMBL" id="EFA77850.1"/>
    </source>
</evidence>
<dbReference type="PANTHER" id="PTHR11604">
    <property type="entry name" value="PROFILIN"/>
    <property type="match status" value="1"/>
</dbReference>
<dbReference type="InterPro" id="IPR005455">
    <property type="entry name" value="PFN_euk"/>
</dbReference>
<keyword evidence="3" id="KW-0963">Cytoplasm</keyword>
<dbReference type="PRINTS" id="PR01640">
    <property type="entry name" value="PROFILINPLNT"/>
</dbReference>
<dbReference type="PRINTS" id="PR00392">
    <property type="entry name" value="PROFILIN"/>
</dbReference>
<dbReference type="GO" id="GO:0030838">
    <property type="term" value="P:positive regulation of actin filament polymerization"/>
    <property type="evidence" value="ECO:0007669"/>
    <property type="project" value="UniProtKB-ARBA"/>
</dbReference>
<proteinExistence type="inferred from homology"/>
<evidence type="ECO:0000256" key="5">
    <source>
        <dbReference type="ARBA" id="ARBA00023212"/>
    </source>
</evidence>
<evidence type="ECO:0000313" key="9">
    <source>
        <dbReference type="Proteomes" id="UP000001396"/>
    </source>
</evidence>
<dbReference type="OMA" id="LMCDFDG"/>
<evidence type="ECO:0000256" key="3">
    <source>
        <dbReference type="ARBA" id="ARBA00022490"/>
    </source>
</evidence>
<dbReference type="PROSITE" id="PS00414">
    <property type="entry name" value="PROFILIN"/>
    <property type="match status" value="1"/>
</dbReference>
<dbReference type="Pfam" id="PF00235">
    <property type="entry name" value="Profilin"/>
    <property type="match status" value="1"/>
</dbReference>
<reference evidence="8 9" key="1">
    <citation type="journal article" date="2011" name="Genome Res.">
        <title>Phylogeny-wide analysis of social amoeba genomes highlights ancient origins for complex intercellular communication.</title>
        <authorList>
            <person name="Heidel A.J."/>
            <person name="Lawal H.M."/>
            <person name="Felder M."/>
            <person name="Schilde C."/>
            <person name="Helps N.R."/>
            <person name="Tunggal B."/>
            <person name="Rivero F."/>
            <person name="John U."/>
            <person name="Schleicher M."/>
            <person name="Eichinger L."/>
            <person name="Platzer M."/>
            <person name="Noegel A.A."/>
            <person name="Schaap P."/>
            <person name="Gloeckner G."/>
        </authorList>
    </citation>
    <scope>NUCLEOTIDE SEQUENCE [LARGE SCALE GENOMIC DNA]</scope>
    <source>
        <strain evidence="9">ATCC 26659 / Pp 5 / PN500</strain>
    </source>
</reference>
<dbReference type="InterPro" id="IPR027310">
    <property type="entry name" value="Profilin_CS"/>
</dbReference>
<comment type="subcellular location">
    <subcellularLocation>
        <location evidence="1">Cytoplasm</location>
        <location evidence="1">Cytoskeleton</location>
    </subcellularLocation>
</comment>
<evidence type="ECO:0000256" key="2">
    <source>
        <dbReference type="ARBA" id="ARBA00010058"/>
    </source>
</evidence>
<dbReference type="FunCoup" id="D3BLB6">
    <property type="interactions" value="82"/>
</dbReference>
<dbReference type="InParanoid" id="D3BLB6"/>
<sequence length="127" mass="13518">MSWQGYVDEQLIGTGLLENAAILSVADGSVWGVKPSDFIKSGEGANIVELYKSPSNAFSKGIVIGGVKYMGIKADERSLYGKKGATGVACAKTNQCIIIGYYNEKQQPGNAALCVEKLADYLIDNGY</sequence>
<dbReference type="GeneID" id="31364823"/>
<evidence type="ECO:0000256" key="4">
    <source>
        <dbReference type="ARBA" id="ARBA00023203"/>
    </source>
</evidence>
<dbReference type="AlphaFoldDB" id="D3BLB6"/>
<evidence type="ECO:0000256" key="1">
    <source>
        <dbReference type="ARBA" id="ARBA00004245"/>
    </source>
</evidence>
<keyword evidence="4 7" id="KW-0009">Actin-binding</keyword>
<evidence type="ECO:0000256" key="7">
    <source>
        <dbReference type="RuleBase" id="RU003909"/>
    </source>
</evidence>
<keyword evidence="5" id="KW-0206">Cytoskeleton</keyword>
<name>D3BLB6_HETP5</name>
<keyword evidence="9" id="KW-1185">Reference proteome</keyword>
<dbReference type="GO" id="GO:0045010">
    <property type="term" value="P:actin nucleation"/>
    <property type="evidence" value="ECO:0007669"/>
    <property type="project" value="UniProtKB-ARBA"/>
</dbReference>
<gene>
    <name evidence="8" type="ORF">PPL_09348</name>
</gene>
<dbReference type="GO" id="GO:0005856">
    <property type="term" value="C:cytoskeleton"/>
    <property type="evidence" value="ECO:0007669"/>
    <property type="project" value="UniProtKB-SubCell"/>
</dbReference>
<dbReference type="Proteomes" id="UP000001396">
    <property type="component" value="Unassembled WGS sequence"/>
</dbReference>
<dbReference type="FunFam" id="3.30.450.30:FF:000001">
    <property type="entry name" value="Profilin"/>
    <property type="match status" value="1"/>
</dbReference>
<dbReference type="EMBL" id="ADBJ01000039">
    <property type="protein sequence ID" value="EFA77850.1"/>
    <property type="molecule type" value="Genomic_DNA"/>
</dbReference>
<evidence type="ECO:0000256" key="6">
    <source>
        <dbReference type="ARBA" id="ARBA00025549"/>
    </source>
</evidence>
<organism evidence="8 9">
    <name type="scientific">Heterostelium pallidum (strain ATCC 26659 / Pp 5 / PN500)</name>
    <name type="common">Cellular slime mold</name>
    <name type="synonym">Polysphondylium pallidum</name>
    <dbReference type="NCBI Taxonomy" id="670386"/>
    <lineage>
        <taxon>Eukaryota</taxon>
        <taxon>Amoebozoa</taxon>
        <taxon>Evosea</taxon>
        <taxon>Eumycetozoa</taxon>
        <taxon>Dictyostelia</taxon>
        <taxon>Acytosteliales</taxon>
        <taxon>Acytosteliaceae</taxon>
        <taxon>Heterostelium</taxon>
    </lineage>
</organism>
<dbReference type="PANTHER" id="PTHR11604:SF0">
    <property type="entry name" value="PROFILIN"/>
    <property type="match status" value="1"/>
</dbReference>
<accession>D3BLB6</accession>
<dbReference type="SMART" id="SM00392">
    <property type="entry name" value="PROF"/>
    <property type="match status" value="1"/>
</dbReference>
<dbReference type="STRING" id="670386.D3BLB6"/>
<dbReference type="InterPro" id="IPR036140">
    <property type="entry name" value="PFN_sf"/>
</dbReference>
<dbReference type="GO" id="GO:0003785">
    <property type="term" value="F:actin monomer binding"/>
    <property type="evidence" value="ECO:0007669"/>
    <property type="project" value="TreeGrafter"/>
</dbReference>
<comment type="function">
    <text evidence="6">Binds to actin and affects the structure of the cytoskeleton. At high concentrations, profilin prevents the polymerization of actin, whereas it enhances it at low concentrations. By binding to PIP2, it inhibits the formation of IP3 and DG.</text>
</comment>
<dbReference type="InterPro" id="IPR048278">
    <property type="entry name" value="PFN"/>
</dbReference>
<dbReference type="CDD" id="cd00148">
    <property type="entry name" value="PROF"/>
    <property type="match status" value="1"/>
</dbReference>
<dbReference type="Gene3D" id="3.30.450.30">
    <property type="entry name" value="Dynein light chain 2a, cytoplasmic"/>
    <property type="match status" value="1"/>
</dbReference>
<dbReference type="GO" id="GO:0005938">
    <property type="term" value="C:cell cortex"/>
    <property type="evidence" value="ECO:0007669"/>
    <property type="project" value="TreeGrafter"/>
</dbReference>
<comment type="similarity">
    <text evidence="2 7">Belongs to the profilin family.</text>
</comment>
<comment type="caution">
    <text evidence="8">The sequence shown here is derived from an EMBL/GenBank/DDBJ whole genome shotgun (WGS) entry which is preliminary data.</text>
</comment>
<dbReference type="RefSeq" id="XP_020429978.1">
    <property type="nucleotide sequence ID" value="XM_020580145.1"/>
</dbReference>
<protein>
    <recommendedName>
        <fullName evidence="7">Profilin</fullName>
    </recommendedName>
</protein>